<protein>
    <submittedName>
        <fullName evidence="1">Uncharacterized protein</fullName>
    </submittedName>
</protein>
<dbReference type="AlphaFoldDB" id="A0A840NG65"/>
<dbReference type="Pfam" id="PF19953">
    <property type="entry name" value="EACC1"/>
    <property type="match status" value="1"/>
</dbReference>
<gene>
    <name evidence="1" type="ORF">BJ969_002163</name>
</gene>
<evidence type="ECO:0000313" key="2">
    <source>
        <dbReference type="Proteomes" id="UP000580474"/>
    </source>
</evidence>
<evidence type="ECO:0000313" key="1">
    <source>
        <dbReference type="EMBL" id="MBB5069075.1"/>
    </source>
</evidence>
<sequence length="131" mass="13545">MDLEISLTGDDAADDLRALRTWLAEEPELRGRVQLVERPPEPGHLGTVPTLILVALGTGATTSGVVTAVSTWLQHRAAEVACTVTRTADGTGGTLSAGQLRAADLTARGRLANELSTALAATTSDASRLEG</sequence>
<dbReference type="InterPro" id="IPR045428">
    <property type="entry name" value="EACC1"/>
</dbReference>
<dbReference type="RefSeq" id="WP_184478813.1">
    <property type="nucleotide sequence ID" value="NZ_JACHIV010000001.1"/>
</dbReference>
<dbReference type="Proteomes" id="UP000580474">
    <property type="component" value="Unassembled WGS sequence"/>
</dbReference>
<comment type="caution">
    <text evidence="1">The sequence shown here is derived from an EMBL/GenBank/DDBJ whole genome shotgun (WGS) entry which is preliminary data.</text>
</comment>
<dbReference type="EMBL" id="JACHIV010000001">
    <property type="protein sequence ID" value="MBB5069075.1"/>
    <property type="molecule type" value="Genomic_DNA"/>
</dbReference>
<accession>A0A840NG65</accession>
<proteinExistence type="predicted"/>
<name>A0A840NG65_9PSEU</name>
<reference evidence="1 2" key="1">
    <citation type="submission" date="2020-08" db="EMBL/GenBank/DDBJ databases">
        <title>Sequencing the genomes of 1000 actinobacteria strains.</title>
        <authorList>
            <person name="Klenk H.-P."/>
        </authorList>
    </citation>
    <scope>NUCLEOTIDE SEQUENCE [LARGE SCALE GENOMIC DNA]</scope>
    <source>
        <strain evidence="1 2">DSM 45582</strain>
    </source>
</reference>
<keyword evidence="2" id="KW-1185">Reference proteome</keyword>
<organism evidence="1 2">
    <name type="scientific">Saccharopolyspora gloriosae</name>
    <dbReference type="NCBI Taxonomy" id="455344"/>
    <lineage>
        <taxon>Bacteria</taxon>
        <taxon>Bacillati</taxon>
        <taxon>Actinomycetota</taxon>
        <taxon>Actinomycetes</taxon>
        <taxon>Pseudonocardiales</taxon>
        <taxon>Pseudonocardiaceae</taxon>
        <taxon>Saccharopolyspora</taxon>
    </lineage>
</organism>